<comment type="caution">
    <text evidence="2">The sequence shown here is derived from an EMBL/GenBank/DDBJ whole genome shotgun (WGS) entry which is preliminary data.</text>
</comment>
<dbReference type="EMBL" id="AGBW02009052">
    <property type="protein sequence ID" value="OWR51793.1"/>
    <property type="molecule type" value="Genomic_DNA"/>
</dbReference>
<protein>
    <submittedName>
        <fullName evidence="2">Uncharacterized protein</fullName>
    </submittedName>
</protein>
<feature type="region of interest" description="Disordered" evidence="1">
    <location>
        <begin position="1"/>
        <end position="34"/>
    </location>
</feature>
<reference evidence="2 3" key="1">
    <citation type="journal article" date="2011" name="Cell">
        <title>The monarch butterfly genome yields insights into long-distance migration.</title>
        <authorList>
            <person name="Zhan S."/>
            <person name="Merlin C."/>
            <person name="Boore J.L."/>
            <person name="Reppert S.M."/>
        </authorList>
    </citation>
    <scope>NUCLEOTIDE SEQUENCE [LARGE SCALE GENOMIC DNA]</scope>
    <source>
        <strain evidence="2">F-2</strain>
    </source>
</reference>
<keyword evidence="3" id="KW-1185">Reference proteome</keyword>
<evidence type="ECO:0000313" key="2">
    <source>
        <dbReference type="EMBL" id="OWR51793.1"/>
    </source>
</evidence>
<feature type="compositionally biased region" description="Low complexity" evidence="1">
    <location>
        <begin position="60"/>
        <end position="78"/>
    </location>
</feature>
<dbReference type="InParanoid" id="A0A212FDK7"/>
<feature type="region of interest" description="Disordered" evidence="1">
    <location>
        <begin position="59"/>
        <end position="84"/>
    </location>
</feature>
<dbReference type="KEGG" id="dpl:KGM_209760"/>
<proteinExistence type="predicted"/>
<gene>
    <name evidence="2" type="ORF">KGM_209760</name>
</gene>
<name>A0A212FDK7_DANPL</name>
<feature type="compositionally biased region" description="Basic residues" evidence="1">
    <location>
        <begin position="13"/>
        <end position="25"/>
    </location>
</feature>
<sequence>MMSDEDPSAERFARHRVRHKRRRPRQSGTDLPWRFHSGSGLRNVAVYDDDVPWDLIEGKNSNSGSVNASAVSDSSVNVDVREVSPPMTLRQDEVTFQLNAE</sequence>
<dbReference type="Proteomes" id="UP000007151">
    <property type="component" value="Unassembled WGS sequence"/>
</dbReference>
<evidence type="ECO:0000256" key="1">
    <source>
        <dbReference type="SAM" id="MobiDB-lite"/>
    </source>
</evidence>
<organism evidence="2 3">
    <name type="scientific">Danaus plexippus plexippus</name>
    <dbReference type="NCBI Taxonomy" id="278856"/>
    <lineage>
        <taxon>Eukaryota</taxon>
        <taxon>Metazoa</taxon>
        <taxon>Ecdysozoa</taxon>
        <taxon>Arthropoda</taxon>
        <taxon>Hexapoda</taxon>
        <taxon>Insecta</taxon>
        <taxon>Pterygota</taxon>
        <taxon>Neoptera</taxon>
        <taxon>Endopterygota</taxon>
        <taxon>Lepidoptera</taxon>
        <taxon>Glossata</taxon>
        <taxon>Ditrysia</taxon>
        <taxon>Papilionoidea</taxon>
        <taxon>Nymphalidae</taxon>
        <taxon>Danainae</taxon>
        <taxon>Danaini</taxon>
        <taxon>Danaina</taxon>
        <taxon>Danaus</taxon>
        <taxon>Danaus</taxon>
    </lineage>
</organism>
<accession>A0A212FDK7</accession>
<dbReference type="AlphaFoldDB" id="A0A212FDK7"/>
<evidence type="ECO:0000313" key="3">
    <source>
        <dbReference type="Proteomes" id="UP000007151"/>
    </source>
</evidence>
<dbReference type="eggNOG" id="ENOG502TC4D">
    <property type="taxonomic scope" value="Eukaryota"/>
</dbReference>